<protein>
    <submittedName>
        <fullName evidence="1">Uncharacterized protein</fullName>
    </submittedName>
</protein>
<accession>A0ABW7VCK4</accession>
<reference evidence="1 2" key="1">
    <citation type="submission" date="2024-10" db="EMBL/GenBank/DDBJ databases">
        <title>The Natural Products Discovery Center: Release of the First 8490 Sequenced Strains for Exploring Actinobacteria Biosynthetic Diversity.</title>
        <authorList>
            <person name="Kalkreuter E."/>
            <person name="Kautsar S.A."/>
            <person name="Yang D."/>
            <person name="Bader C.D."/>
            <person name="Teijaro C.N."/>
            <person name="Fluegel L."/>
            <person name="Davis C.M."/>
            <person name="Simpson J.R."/>
            <person name="Lauterbach L."/>
            <person name="Steele A.D."/>
            <person name="Gui C."/>
            <person name="Meng S."/>
            <person name="Li G."/>
            <person name="Viehrig K."/>
            <person name="Ye F."/>
            <person name="Su P."/>
            <person name="Kiefer A.F."/>
            <person name="Nichols A."/>
            <person name="Cepeda A.J."/>
            <person name="Yan W."/>
            <person name="Fan B."/>
            <person name="Jiang Y."/>
            <person name="Adhikari A."/>
            <person name="Zheng C.-J."/>
            <person name="Schuster L."/>
            <person name="Cowan T.M."/>
            <person name="Smanski M.J."/>
            <person name="Chevrette M.G."/>
            <person name="De Carvalho L.P.S."/>
            <person name="Shen B."/>
        </authorList>
    </citation>
    <scope>NUCLEOTIDE SEQUENCE [LARGE SCALE GENOMIC DNA]</scope>
    <source>
        <strain evidence="1 2">NPDC020295</strain>
    </source>
</reference>
<proteinExistence type="predicted"/>
<dbReference type="Proteomes" id="UP001611397">
    <property type="component" value="Unassembled WGS sequence"/>
</dbReference>
<keyword evidence="2" id="KW-1185">Reference proteome</keyword>
<comment type="caution">
    <text evidence="1">The sequence shown here is derived from an EMBL/GenBank/DDBJ whole genome shotgun (WGS) entry which is preliminary data.</text>
</comment>
<sequence>MTADVANSALQYVRAAAAAIRARVAAVVDMASAAGDVTAAVLVMNDRDRGSLPLQVSL</sequence>
<evidence type="ECO:0000313" key="2">
    <source>
        <dbReference type="Proteomes" id="UP001611397"/>
    </source>
</evidence>
<organism evidence="1 2">
    <name type="scientific">Streptomyces olivaceoviridis</name>
    <name type="common">Streptomyces corchorusii</name>
    <dbReference type="NCBI Taxonomy" id="1921"/>
    <lineage>
        <taxon>Bacteria</taxon>
        <taxon>Bacillati</taxon>
        <taxon>Actinomycetota</taxon>
        <taxon>Actinomycetes</taxon>
        <taxon>Kitasatosporales</taxon>
        <taxon>Streptomycetaceae</taxon>
        <taxon>Streptomyces</taxon>
    </lineage>
</organism>
<gene>
    <name evidence="1" type="ORF">ACH49L_25905</name>
</gene>
<dbReference type="EMBL" id="JBIRWM010000013">
    <property type="protein sequence ID" value="MFI2159082.1"/>
    <property type="molecule type" value="Genomic_DNA"/>
</dbReference>
<dbReference type="RefSeq" id="WP_159061703.1">
    <property type="nucleotide sequence ID" value="NZ_JBIRUT010000015.1"/>
</dbReference>
<name>A0ABW7VCK4_STROI</name>
<evidence type="ECO:0000313" key="1">
    <source>
        <dbReference type="EMBL" id="MFI2159082.1"/>
    </source>
</evidence>